<dbReference type="Proteomes" id="UP000710432">
    <property type="component" value="Unassembled WGS sequence"/>
</dbReference>
<feature type="binding site" evidence="11">
    <location>
        <position position="75"/>
    </location>
    <ligand>
        <name>ATP</name>
        <dbReference type="ChEBI" id="CHEBI:30616"/>
    </ligand>
</feature>
<proteinExistence type="inferred from homology"/>
<evidence type="ECO:0000256" key="3">
    <source>
        <dbReference type="ARBA" id="ARBA00022527"/>
    </source>
</evidence>
<dbReference type="InterPro" id="IPR008271">
    <property type="entry name" value="Ser/Thr_kinase_AS"/>
</dbReference>
<feature type="domain" description="Protein kinase" evidence="14">
    <location>
        <begin position="46"/>
        <end position="363"/>
    </location>
</feature>
<dbReference type="InterPro" id="IPR011009">
    <property type="entry name" value="Kinase-like_dom_sf"/>
</dbReference>
<dbReference type="Pfam" id="PF00069">
    <property type="entry name" value="Pkinase"/>
    <property type="match status" value="1"/>
</dbReference>
<evidence type="ECO:0000256" key="8">
    <source>
        <dbReference type="ARBA" id="ARBA00022840"/>
    </source>
</evidence>
<keyword evidence="7 15" id="KW-0418">Kinase</keyword>
<dbReference type="InterPro" id="IPR017441">
    <property type="entry name" value="Protein_kinase_ATP_BS"/>
</dbReference>
<keyword evidence="6 11" id="KW-0547">Nucleotide-binding</keyword>
<dbReference type="EMBL" id="JAATJU010023173">
    <property type="protein sequence ID" value="KAH0508601.1"/>
    <property type="molecule type" value="Genomic_DNA"/>
</dbReference>
<evidence type="ECO:0000256" key="13">
    <source>
        <dbReference type="SAM" id="MobiDB-lite"/>
    </source>
</evidence>
<dbReference type="GO" id="GO:0032496">
    <property type="term" value="P:response to lipopolysaccharide"/>
    <property type="evidence" value="ECO:0007669"/>
    <property type="project" value="UniProtKB-ARBA"/>
</dbReference>
<accession>A0A8J6G8W8</accession>
<dbReference type="PROSITE" id="PS00108">
    <property type="entry name" value="PROTEIN_KINASE_ST"/>
    <property type="match status" value="1"/>
</dbReference>
<evidence type="ECO:0000259" key="14">
    <source>
        <dbReference type="PROSITE" id="PS50011"/>
    </source>
</evidence>
<dbReference type="GO" id="GO:0005524">
    <property type="term" value="F:ATP binding"/>
    <property type="evidence" value="ECO:0007669"/>
    <property type="project" value="UniProtKB-UniRule"/>
</dbReference>
<comment type="catalytic activity">
    <reaction evidence="9">
        <text>L-threonyl-[protein] + ATP = O-phospho-L-threonyl-[protein] + ADP + H(+)</text>
        <dbReference type="Rhea" id="RHEA:46608"/>
        <dbReference type="Rhea" id="RHEA-COMP:11060"/>
        <dbReference type="Rhea" id="RHEA-COMP:11605"/>
        <dbReference type="ChEBI" id="CHEBI:15378"/>
        <dbReference type="ChEBI" id="CHEBI:30013"/>
        <dbReference type="ChEBI" id="CHEBI:30616"/>
        <dbReference type="ChEBI" id="CHEBI:61977"/>
        <dbReference type="ChEBI" id="CHEBI:456216"/>
        <dbReference type="EC" id="2.7.11.1"/>
    </reaction>
</comment>
<dbReference type="PROSITE" id="PS50011">
    <property type="entry name" value="PROTEIN_KINASE_DOM"/>
    <property type="match status" value="1"/>
</dbReference>
<protein>
    <recommendedName>
        <fullName evidence="2">non-specific serine/threonine protein kinase</fullName>
        <ecNumber evidence="2">2.7.11.1</ecNumber>
    </recommendedName>
</protein>
<dbReference type="Gene3D" id="1.10.510.10">
    <property type="entry name" value="Transferase(Phosphotransferase) domain 1"/>
    <property type="match status" value="1"/>
</dbReference>
<dbReference type="Gene3D" id="3.30.200.20">
    <property type="entry name" value="Phosphorylase Kinase, domain 1"/>
    <property type="match status" value="2"/>
</dbReference>
<dbReference type="GO" id="GO:0004674">
    <property type="term" value="F:protein serine/threonine kinase activity"/>
    <property type="evidence" value="ECO:0007669"/>
    <property type="project" value="UniProtKB-KW"/>
</dbReference>
<dbReference type="Gene3D" id="4.10.1170.10">
    <property type="entry name" value="MAP kinase activated protein kinase 2"/>
    <property type="match status" value="1"/>
</dbReference>
<dbReference type="InterPro" id="IPR027442">
    <property type="entry name" value="MAPKAPK_C"/>
</dbReference>
<comment type="caution">
    <text evidence="15">The sequence shown here is derived from an EMBL/GenBank/DDBJ whole genome shotgun (WGS) entry which is preliminary data.</text>
</comment>
<feature type="region of interest" description="Disordered" evidence="13">
    <location>
        <begin position="1"/>
        <end position="31"/>
    </location>
</feature>
<sequence length="441" mass="49612">MDGETAGERGSLVPPQGALGGPTSGGTQALGVRREPKKYAVTDDYQLSKQVLGLGVNGKVLECYHRRTGQKCALKGIQNLSYRFSLHEQPSSQDVEGDLAAKYLVLQQGPGLFEQREGGGYEPDALGACFPQLLYDSPKARQEVDHHWQASGGPHIVRILDVYENMHHGKRCLLIVMECMEGGELFSRIQERGDQAFTEREAAEIMRDIGSAIQFLHSQNIAHRDVKPENLLYTSKERDAVLKLTDFGFAKETTQNALQTPCYTPYYVAPEVLGPEKYDKSCDMWSLGVIMYILLCGFPPFYSNTGQAISPGMKRRIRLGQYGFPKPEWSEVSEDAKQLIRLLLKTDPTERLTIMQFMNHPWINQSMVVPQTPLHTARVLQEDRDHWDDVKEEMTSALATMRVDYDQVKIKDLKTSNNRLLNKRRKKQAGSSSASQGCNNQ</sequence>
<feature type="compositionally biased region" description="Polar residues" evidence="13">
    <location>
        <begin position="429"/>
        <end position="441"/>
    </location>
</feature>
<evidence type="ECO:0000256" key="6">
    <source>
        <dbReference type="ARBA" id="ARBA00022741"/>
    </source>
</evidence>
<reference evidence="15" key="1">
    <citation type="submission" date="2020-03" db="EMBL/GenBank/DDBJ databases">
        <title>Studies in the Genomics of Life Span.</title>
        <authorList>
            <person name="Glass D."/>
        </authorList>
    </citation>
    <scope>NUCLEOTIDE SEQUENCE</scope>
    <source>
        <strain evidence="15">LTLLF</strain>
        <tissue evidence="15">Muscle</tissue>
    </source>
</reference>
<evidence type="ECO:0000256" key="7">
    <source>
        <dbReference type="ARBA" id="ARBA00022777"/>
    </source>
</evidence>
<organism evidence="15 16">
    <name type="scientific">Microtus ochrogaster</name>
    <name type="common">Prairie vole</name>
    <dbReference type="NCBI Taxonomy" id="79684"/>
    <lineage>
        <taxon>Eukaryota</taxon>
        <taxon>Metazoa</taxon>
        <taxon>Chordata</taxon>
        <taxon>Craniata</taxon>
        <taxon>Vertebrata</taxon>
        <taxon>Euteleostomi</taxon>
        <taxon>Mammalia</taxon>
        <taxon>Eutheria</taxon>
        <taxon>Euarchontoglires</taxon>
        <taxon>Glires</taxon>
        <taxon>Rodentia</taxon>
        <taxon>Myomorpha</taxon>
        <taxon>Muroidea</taxon>
        <taxon>Cricetidae</taxon>
        <taxon>Arvicolinae</taxon>
        <taxon>Microtus</taxon>
    </lineage>
</organism>
<dbReference type="FunFam" id="1.10.510.10:FF:000094">
    <property type="entry name" value="MAP kinase-activated protein kinase 2"/>
    <property type="match status" value="1"/>
</dbReference>
<dbReference type="GO" id="GO:0044351">
    <property type="term" value="P:macropinocytosis"/>
    <property type="evidence" value="ECO:0007669"/>
    <property type="project" value="UniProtKB-ARBA"/>
</dbReference>
<dbReference type="AlphaFoldDB" id="A0A8J6G8W8"/>
<evidence type="ECO:0000256" key="5">
    <source>
        <dbReference type="ARBA" id="ARBA00022679"/>
    </source>
</evidence>
<dbReference type="PANTHER" id="PTHR24347">
    <property type="entry name" value="SERINE/THREONINE-PROTEIN KINASE"/>
    <property type="match status" value="1"/>
</dbReference>
<comment type="catalytic activity">
    <reaction evidence="10">
        <text>L-seryl-[protein] + ATP = O-phospho-L-seryl-[protein] + ADP + H(+)</text>
        <dbReference type="Rhea" id="RHEA:17989"/>
        <dbReference type="Rhea" id="RHEA-COMP:9863"/>
        <dbReference type="Rhea" id="RHEA-COMP:11604"/>
        <dbReference type="ChEBI" id="CHEBI:15378"/>
        <dbReference type="ChEBI" id="CHEBI:29999"/>
        <dbReference type="ChEBI" id="CHEBI:30616"/>
        <dbReference type="ChEBI" id="CHEBI:83421"/>
        <dbReference type="ChEBI" id="CHEBI:456216"/>
        <dbReference type="EC" id="2.7.11.1"/>
    </reaction>
</comment>
<comment type="similarity">
    <text evidence="1">Belongs to the protein kinase superfamily. CAMK Ser/Thr protein kinase family.</text>
</comment>
<dbReference type="PROSITE" id="PS00107">
    <property type="entry name" value="PROTEIN_KINASE_ATP"/>
    <property type="match status" value="1"/>
</dbReference>
<dbReference type="FunFam" id="3.30.200.20:FF:000156">
    <property type="entry name" value="MAP kinase-activated protein kinase 3"/>
    <property type="match status" value="1"/>
</dbReference>
<evidence type="ECO:0000313" key="16">
    <source>
        <dbReference type="Proteomes" id="UP000710432"/>
    </source>
</evidence>
<dbReference type="SUPFAM" id="SSF56112">
    <property type="entry name" value="Protein kinase-like (PK-like)"/>
    <property type="match status" value="1"/>
</dbReference>
<evidence type="ECO:0000256" key="4">
    <source>
        <dbReference type="ARBA" id="ARBA00022553"/>
    </source>
</evidence>
<keyword evidence="8 11" id="KW-0067">ATP-binding</keyword>
<feature type="region of interest" description="Disordered" evidence="13">
    <location>
        <begin position="416"/>
        <end position="441"/>
    </location>
</feature>
<evidence type="ECO:0000256" key="12">
    <source>
        <dbReference type="RuleBase" id="RU000304"/>
    </source>
</evidence>
<dbReference type="GO" id="GO:0002224">
    <property type="term" value="P:toll-like receptor signaling pathway"/>
    <property type="evidence" value="ECO:0007669"/>
    <property type="project" value="UniProtKB-ARBA"/>
</dbReference>
<evidence type="ECO:0000256" key="10">
    <source>
        <dbReference type="ARBA" id="ARBA00048679"/>
    </source>
</evidence>
<gene>
    <name evidence="15" type="ORF">LTLLF_163080</name>
</gene>
<dbReference type="SMART" id="SM00220">
    <property type="entry name" value="S_TKc"/>
    <property type="match status" value="1"/>
</dbReference>
<dbReference type="EC" id="2.7.11.1" evidence="2"/>
<evidence type="ECO:0000256" key="9">
    <source>
        <dbReference type="ARBA" id="ARBA00047899"/>
    </source>
</evidence>
<keyword evidence="3 12" id="KW-0723">Serine/threonine-protein kinase</keyword>
<evidence type="ECO:0000256" key="1">
    <source>
        <dbReference type="ARBA" id="ARBA00006692"/>
    </source>
</evidence>
<keyword evidence="4" id="KW-0597">Phosphoprotein</keyword>
<keyword evidence="5" id="KW-0808">Transferase</keyword>
<evidence type="ECO:0000256" key="11">
    <source>
        <dbReference type="PROSITE-ProRule" id="PRU10141"/>
    </source>
</evidence>
<evidence type="ECO:0000313" key="15">
    <source>
        <dbReference type="EMBL" id="KAH0508601.1"/>
    </source>
</evidence>
<name>A0A8J6G8W8_MICOH</name>
<dbReference type="InterPro" id="IPR000719">
    <property type="entry name" value="Prot_kinase_dom"/>
</dbReference>
<dbReference type="FunFam" id="4.10.1170.10:FF:000001">
    <property type="entry name" value="MAP kinase-activated protein kinase 3"/>
    <property type="match status" value="1"/>
</dbReference>
<evidence type="ECO:0000256" key="2">
    <source>
        <dbReference type="ARBA" id="ARBA00012513"/>
    </source>
</evidence>